<dbReference type="EC" id="2.1.1.63" evidence="3"/>
<accession>A0A9X3FQL7</accession>
<comment type="catalytic activity">
    <reaction evidence="1">
        <text>a 4-O-methyl-thymidine in DNA + L-cysteinyl-[protein] = a thymidine in DNA + S-methyl-L-cysteinyl-[protein]</text>
        <dbReference type="Rhea" id="RHEA:53428"/>
        <dbReference type="Rhea" id="RHEA-COMP:10131"/>
        <dbReference type="Rhea" id="RHEA-COMP:10132"/>
        <dbReference type="Rhea" id="RHEA-COMP:13555"/>
        <dbReference type="Rhea" id="RHEA-COMP:13556"/>
        <dbReference type="ChEBI" id="CHEBI:29950"/>
        <dbReference type="ChEBI" id="CHEBI:82612"/>
        <dbReference type="ChEBI" id="CHEBI:137386"/>
        <dbReference type="ChEBI" id="CHEBI:137387"/>
        <dbReference type="EC" id="2.1.1.63"/>
    </reaction>
</comment>
<dbReference type="Pfam" id="PF01035">
    <property type="entry name" value="DNA_binding_1"/>
    <property type="match status" value="1"/>
</dbReference>
<keyword evidence="4" id="KW-0489">Methyltransferase</keyword>
<comment type="caution">
    <text evidence="10">The sequence shown here is derived from an EMBL/GenBank/DDBJ whole genome shotgun (WGS) entry which is preliminary data.</text>
</comment>
<dbReference type="GO" id="GO:0006281">
    <property type="term" value="P:DNA repair"/>
    <property type="evidence" value="ECO:0007669"/>
    <property type="project" value="UniProtKB-KW"/>
</dbReference>
<sequence>MLYQQFTYLDTDWWLLGTAGQIYALDNDPNCLAPWRDQGMSEDHLGILDPVVTAIQKDHYVISDLADWSLVLDRGTPFQEKVWRALLDIPWGETCSYQGLAQKIGNSQASRAVANAVGRNPIMLLVPCHRVIAKDGSLGGFRGGIQVKSCLLAREQEIKNSK</sequence>
<dbReference type="EMBL" id="JAPRFR010000003">
    <property type="protein sequence ID" value="MCZ0726216.1"/>
    <property type="molecule type" value="Genomic_DNA"/>
</dbReference>
<dbReference type="SUPFAM" id="SSF46767">
    <property type="entry name" value="Methylated DNA-protein cysteine methyltransferase, C-terminal domain"/>
    <property type="match status" value="1"/>
</dbReference>
<reference evidence="10" key="1">
    <citation type="submission" date="2022-12" db="EMBL/GenBank/DDBJ databases">
        <title>Description and comparative metabolic analysis of Aerococcus sp. nov., isolated from the feces of a pig.</title>
        <authorList>
            <person name="Chang Y.-H."/>
        </authorList>
    </citation>
    <scope>NUCLEOTIDE SEQUENCE</scope>
    <source>
        <strain evidence="10">YH-aer222</strain>
    </source>
</reference>
<dbReference type="InterPro" id="IPR001497">
    <property type="entry name" value="MethylDNA_cys_MeTrfase_AS"/>
</dbReference>
<proteinExistence type="inferred from homology"/>
<dbReference type="InterPro" id="IPR014048">
    <property type="entry name" value="MethylDNA_cys_MeTrfase_DNA-bd"/>
</dbReference>
<keyword evidence="6" id="KW-0227">DNA damage</keyword>
<evidence type="ECO:0000256" key="8">
    <source>
        <dbReference type="ARBA" id="ARBA00049348"/>
    </source>
</evidence>
<evidence type="ECO:0000256" key="3">
    <source>
        <dbReference type="ARBA" id="ARBA00011918"/>
    </source>
</evidence>
<evidence type="ECO:0000313" key="11">
    <source>
        <dbReference type="Proteomes" id="UP001146670"/>
    </source>
</evidence>
<dbReference type="InterPro" id="IPR036217">
    <property type="entry name" value="MethylDNA_cys_MeTrfase_DNAb"/>
</dbReference>
<feature type="domain" description="Methylated-DNA-[protein]-cysteine S-methyltransferase DNA binding" evidence="9">
    <location>
        <begin position="77"/>
        <end position="156"/>
    </location>
</feature>
<dbReference type="CDD" id="cd06445">
    <property type="entry name" value="ATase"/>
    <property type="match status" value="1"/>
</dbReference>
<dbReference type="PANTHER" id="PTHR10815:SF5">
    <property type="entry name" value="METHYLATED-DNA--PROTEIN-CYSTEINE METHYLTRANSFERASE"/>
    <property type="match status" value="1"/>
</dbReference>
<dbReference type="InterPro" id="IPR036388">
    <property type="entry name" value="WH-like_DNA-bd_sf"/>
</dbReference>
<dbReference type="AlphaFoldDB" id="A0A9X3FQL7"/>
<name>A0A9X3FQL7_9LACT</name>
<keyword evidence="7" id="KW-0234">DNA repair</keyword>
<dbReference type="Gene3D" id="1.10.10.10">
    <property type="entry name" value="Winged helix-like DNA-binding domain superfamily/Winged helix DNA-binding domain"/>
    <property type="match status" value="1"/>
</dbReference>
<evidence type="ECO:0000256" key="6">
    <source>
        <dbReference type="ARBA" id="ARBA00022763"/>
    </source>
</evidence>
<evidence type="ECO:0000313" key="10">
    <source>
        <dbReference type="EMBL" id="MCZ0726216.1"/>
    </source>
</evidence>
<dbReference type="Proteomes" id="UP001146670">
    <property type="component" value="Unassembled WGS sequence"/>
</dbReference>
<dbReference type="PANTHER" id="PTHR10815">
    <property type="entry name" value="METHYLATED-DNA--PROTEIN-CYSTEINE METHYLTRANSFERASE"/>
    <property type="match status" value="1"/>
</dbReference>
<dbReference type="GO" id="GO:0032259">
    <property type="term" value="P:methylation"/>
    <property type="evidence" value="ECO:0007669"/>
    <property type="project" value="UniProtKB-KW"/>
</dbReference>
<dbReference type="GO" id="GO:0003908">
    <property type="term" value="F:methylated-DNA-[protein]-cysteine S-methyltransferase activity"/>
    <property type="evidence" value="ECO:0007669"/>
    <property type="project" value="UniProtKB-EC"/>
</dbReference>
<comment type="similarity">
    <text evidence="2">Belongs to the MGMT family.</text>
</comment>
<evidence type="ECO:0000256" key="4">
    <source>
        <dbReference type="ARBA" id="ARBA00022603"/>
    </source>
</evidence>
<keyword evidence="11" id="KW-1185">Reference proteome</keyword>
<dbReference type="FunFam" id="1.10.10.10:FF:000214">
    <property type="entry name" value="Methylated-DNA--protein-cysteine methyltransferase"/>
    <property type="match status" value="1"/>
</dbReference>
<gene>
    <name evidence="10" type="ORF">OW157_06530</name>
</gene>
<evidence type="ECO:0000256" key="7">
    <source>
        <dbReference type="ARBA" id="ARBA00023204"/>
    </source>
</evidence>
<organism evidence="10 11">
    <name type="scientific">Aerococcus kribbianus</name>
    <dbReference type="NCBI Taxonomy" id="2999064"/>
    <lineage>
        <taxon>Bacteria</taxon>
        <taxon>Bacillati</taxon>
        <taxon>Bacillota</taxon>
        <taxon>Bacilli</taxon>
        <taxon>Lactobacillales</taxon>
        <taxon>Aerococcaceae</taxon>
        <taxon>Aerococcus</taxon>
    </lineage>
</organism>
<evidence type="ECO:0000256" key="1">
    <source>
        <dbReference type="ARBA" id="ARBA00001286"/>
    </source>
</evidence>
<keyword evidence="5" id="KW-0808">Transferase</keyword>
<dbReference type="RefSeq" id="WP_268752547.1">
    <property type="nucleotide sequence ID" value="NZ_JAPRFQ010000003.1"/>
</dbReference>
<evidence type="ECO:0000256" key="2">
    <source>
        <dbReference type="ARBA" id="ARBA00008711"/>
    </source>
</evidence>
<protein>
    <recommendedName>
        <fullName evidence="3">methylated-DNA--[protein]-cysteine S-methyltransferase</fullName>
        <ecNumber evidence="3">2.1.1.63</ecNumber>
    </recommendedName>
</protein>
<dbReference type="NCBIfam" id="TIGR00589">
    <property type="entry name" value="ogt"/>
    <property type="match status" value="1"/>
</dbReference>
<comment type="catalytic activity">
    <reaction evidence="8">
        <text>a 6-O-methyl-2'-deoxyguanosine in DNA + L-cysteinyl-[protein] = S-methyl-L-cysteinyl-[protein] + a 2'-deoxyguanosine in DNA</text>
        <dbReference type="Rhea" id="RHEA:24000"/>
        <dbReference type="Rhea" id="RHEA-COMP:10131"/>
        <dbReference type="Rhea" id="RHEA-COMP:10132"/>
        <dbReference type="Rhea" id="RHEA-COMP:11367"/>
        <dbReference type="Rhea" id="RHEA-COMP:11368"/>
        <dbReference type="ChEBI" id="CHEBI:29950"/>
        <dbReference type="ChEBI" id="CHEBI:82612"/>
        <dbReference type="ChEBI" id="CHEBI:85445"/>
        <dbReference type="ChEBI" id="CHEBI:85448"/>
        <dbReference type="EC" id="2.1.1.63"/>
    </reaction>
</comment>
<evidence type="ECO:0000256" key="5">
    <source>
        <dbReference type="ARBA" id="ARBA00022679"/>
    </source>
</evidence>
<dbReference type="PROSITE" id="PS00374">
    <property type="entry name" value="MGMT"/>
    <property type="match status" value="1"/>
</dbReference>
<evidence type="ECO:0000259" key="9">
    <source>
        <dbReference type="Pfam" id="PF01035"/>
    </source>
</evidence>